<dbReference type="SUPFAM" id="SSF48264">
    <property type="entry name" value="Cytochrome P450"/>
    <property type="match status" value="1"/>
</dbReference>
<evidence type="ECO:0000256" key="10">
    <source>
        <dbReference type="ARBA" id="ARBA00022824"/>
    </source>
</evidence>
<comment type="function">
    <text evidence="15">Catalyzes the formation of aromatic C18 estrogens from C19 androgens.</text>
</comment>
<feature type="domain" description="LRRCT" evidence="33">
    <location>
        <begin position="604"/>
        <end position="656"/>
    </location>
</feature>
<comment type="function">
    <text evidence="26">A cytochrome P450 monooxygenase involved in fatty acid metabolism in the eye. Catalyzes the omega-hydroxylation of polyunsaturated fatty acids (PUFAs) docosahexaenoate (DHA) and its precursor eicosapentaenoate (EPA), and may contribute to the homeostasis of these retinal PUFAs. Omega hydroxylates saturated fatty acids such as laurate, myristate and palmitate, the catalytic efficiency decreasing in the following order: myristate &gt; laurate &gt; palmitate (C14&gt;C12&gt;C16). Mechanistically, uses molecular oxygen inserting one oxygen atom into a substrate, and reducing the second into a water molecule, with two electrons provided by NADPH via cytochrome P450 reductase (CPR; NADPH-ferrihemoprotein reductase).</text>
</comment>
<evidence type="ECO:0000256" key="20">
    <source>
        <dbReference type="ARBA" id="ARBA00048642"/>
    </source>
</evidence>
<evidence type="ECO:0000256" key="2">
    <source>
        <dbReference type="ARBA" id="ARBA00004586"/>
    </source>
</evidence>
<evidence type="ECO:0000256" key="24">
    <source>
        <dbReference type="ARBA" id="ARBA00052785"/>
    </source>
</evidence>
<comment type="cofactor">
    <cofactor evidence="1 32">
        <name>heme</name>
        <dbReference type="ChEBI" id="CHEBI:30413"/>
    </cofactor>
</comment>
<dbReference type="Gene3D" id="3.80.10.10">
    <property type="entry name" value="Ribonuclease Inhibitor"/>
    <property type="match status" value="1"/>
</dbReference>
<evidence type="ECO:0000256" key="25">
    <source>
        <dbReference type="ARBA" id="ARBA00052805"/>
    </source>
</evidence>
<keyword evidence="35" id="KW-1185">Reference proteome</keyword>
<evidence type="ECO:0000256" key="11">
    <source>
        <dbReference type="ARBA" id="ARBA00023002"/>
    </source>
</evidence>
<gene>
    <name evidence="34" type="ORF">ROHU_033830</name>
</gene>
<evidence type="ECO:0000256" key="23">
    <source>
        <dbReference type="ARBA" id="ARBA00052522"/>
    </source>
</evidence>
<dbReference type="InterPro" id="IPR017972">
    <property type="entry name" value="Cyt_P450_CS"/>
</dbReference>
<dbReference type="AlphaFoldDB" id="A0A498L999"/>
<dbReference type="PROSITE" id="PS51450">
    <property type="entry name" value="LRR"/>
    <property type="match status" value="2"/>
</dbReference>
<keyword evidence="11" id="KW-0560">Oxidoreductase</keyword>
<comment type="pathway">
    <text evidence="3">Lipid metabolism; fatty acid metabolism.</text>
</comment>
<dbReference type="SMART" id="SM00369">
    <property type="entry name" value="LRR_TYP"/>
    <property type="match status" value="15"/>
</dbReference>
<dbReference type="PANTHER" id="PTHR24291">
    <property type="entry name" value="CYTOCHROME P450 FAMILY 4"/>
    <property type="match status" value="1"/>
</dbReference>
<evidence type="ECO:0000256" key="15">
    <source>
        <dbReference type="ARBA" id="ARBA00037202"/>
    </source>
</evidence>
<dbReference type="InterPro" id="IPR050196">
    <property type="entry name" value="Cytochrome_P450_Monoox"/>
</dbReference>
<comment type="catalytic activity">
    <reaction evidence="22">
        <text>hexadecanoate + reduced [NADPH--hemoprotein reductase] + O2 = 16-hydroxyhexadecanoate + oxidized [NADPH--hemoprotein reductase] + H2O + H(+)</text>
        <dbReference type="Rhea" id="RHEA:40199"/>
        <dbReference type="Rhea" id="RHEA-COMP:11964"/>
        <dbReference type="Rhea" id="RHEA-COMP:11965"/>
        <dbReference type="ChEBI" id="CHEBI:7896"/>
        <dbReference type="ChEBI" id="CHEBI:15377"/>
        <dbReference type="ChEBI" id="CHEBI:15378"/>
        <dbReference type="ChEBI" id="CHEBI:15379"/>
        <dbReference type="ChEBI" id="CHEBI:55329"/>
        <dbReference type="ChEBI" id="CHEBI:57618"/>
        <dbReference type="ChEBI" id="CHEBI:58210"/>
        <dbReference type="EC" id="1.14.14.80"/>
    </reaction>
    <physiologicalReaction direction="left-to-right" evidence="22">
        <dbReference type="Rhea" id="RHEA:40200"/>
    </physiologicalReaction>
</comment>
<keyword evidence="7 32" id="KW-0479">Metal-binding</keyword>
<dbReference type="InterPro" id="IPR032675">
    <property type="entry name" value="LRR_dom_sf"/>
</dbReference>
<comment type="similarity">
    <text evidence="4">Belongs to the cytochrome P450 family.</text>
</comment>
<dbReference type="SMART" id="SM00365">
    <property type="entry name" value="LRR_SD22"/>
    <property type="match status" value="8"/>
</dbReference>
<dbReference type="Pfam" id="PF17968">
    <property type="entry name" value="Tlr3_TMD"/>
    <property type="match status" value="1"/>
</dbReference>
<dbReference type="PRINTS" id="PR00463">
    <property type="entry name" value="EP450I"/>
</dbReference>
<feature type="binding site" description="axial binding residue" evidence="32">
    <location>
        <position position="1124"/>
    </location>
    <ligand>
        <name>heme</name>
        <dbReference type="ChEBI" id="CHEBI:30413"/>
    </ligand>
    <ligandPart>
        <name>Fe</name>
        <dbReference type="ChEBI" id="CHEBI:18248"/>
    </ligandPart>
</feature>
<proteinExistence type="inferred from homology"/>
<evidence type="ECO:0000256" key="4">
    <source>
        <dbReference type="ARBA" id="ARBA00010617"/>
    </source>
</evidence>
<dbReference type="InterPro" id="IPR001611">
    <property type="entry name" value="Leu-rich_rpt"/>
</dbReference>
<keyword evidence="13" id="KW-0503">Monooxygenase</keyword>
<organism evidence="34 35">
    <name type="scientific">Labeo rohita</name>
    <name type="common">Indian major carp</name>
    <name type="synonym">Cyprinus rohita</name>
    <dbReference type="NCBI Taxonomy" id="84645"/>
    <lineage>
        <taxon>Eukaryota</taxon>
        <taxon>Metazoa</taxon>
        <taxon>Chordata</taxon>
        <taxon>Craniata</taxon>
        <taxon>Vertebrata</taxon>
        <taxon>Euteleostomi</taxon>
        <taxon>Actinopterygii</taxon>
        <taxon>Neopterygii</taxon>
        <taxon>Teleostei</taxon>
        <taxon>Ostariophysi</taxon>
        <taxon>Cypriniformes</taxon>
        <taxon>Cyprinidae</taxon>
        <taxon>Labeoninae</taxon>
        <taxon>Labeonini</taxon>
        <taxon>Labeo</taxon>
    </lineage>
</organism>
<dbReference type="PROSITE" id="PS00086">
    <property type="entry name" value="CYTOCHROME_P450"/>
    <property type="match status" value="1"/>
</dbReference>
<dbReference type="Pfam" id="PF00067">
    <property type="entry name" value="p450"/>
    <property type="match status" value="1"/>
</dbReference>
<keyword evidence="9" id="KW-0677">Repeat</keyword>
<dbReference type="InterPro" id="IPR036396">
    <property type="entry name" value="Cyt_P450_sf"/>
</dbReference>
<sequence length="1179" mass="134432">MNLNAVPTDLPKNITTLDVSHNRLKNLSSLHLYWNLVNIDASYNSLTSIEEDLCVSLPHLQILNVQHNEVHLISEKNLKNCSRLTRLDLSDNRLKLKGEPFSVLKSLTWLDVSRNKLNSAKLGTQPQLPNLVTLVLSGNEFSVLQKNDFSFLSNSSAFRVLILSSLSLKKVENGCFQTIARLSDLVLDYCKISPQVTTSLCEELAGTALRNLSLKSSQQMTLSNTTFQGLDKTNITVLDLSSNTMSKIADGTFQWLPRLEILSLEHNSLRHLTKDIFSGLGNLRQLNLQKALTKSHGSSFPIIDDFAFHHLVKLEHLHMANTGFREITEHIFSGLPNLKTLDLSWSSTGLKTVTNKTFAALQESPLLQTLNLTAMGINKLGPRAFSSLGNLTTLLLSYNFISQQLNGDELEGLSNIKEIDMSMNQQSISLTNTSFISVPTLRILKLGRALKGTLDLTPSPFTPLVNLTILDISNNNIANLNAGLLTGLHHLKVLKMQHNNLARLWKTANPGGPVMFLKDATKLSVLDLDYNGLDEIPLNALRGFFELHELSLRSNLLDQLHSSVFDDLRSLKYLHLQKNLITSVQRVTFGVPLSNLTELYMDHNPFDCTCESILWFSEWLNSTNASVPGLPQGYMCNTPNAYFNHSVMDFDPLSCKDMTPFKALYILSSTAVLMLLFSAFLVHFQGWRIQFFWNIMLLKNYLHNWKELKPVPGLGNTYPFIGNALQFKTNAGDFFCQVVGYTKEFWNSPLFKLWIGPVPFLILYHAETIETVLNNPVHMDKAYAYKFLHPWLGTGLLTSTGDKWRHRRKLLTPTFHFSILNEFLEVMNEQAEVLIEKLEKQAGKGPFNCFSYITLCALDIICETAMGKKVYAQSNHDSEYVRSVYRMSDIIARRQRMPWYWPDFVYNYFGEGREHNRSLKILHSFTESVINERAEYIHYVESDSESDQGMKKRRAFLDMLLKTTDEDGKKLTHKDIQEEVDTFMFEGHDTTAAAMNWAVHLLGSHPEIQRKAQQELDEIFGESERPVNTEDLKKLRYLECVIKEALRLFPSVPFFARTICEDTHINGYKVPKGANVIVITYSLHRDPRYFPDPEEFRPERFLPENSAGRPPYAYIPFSAGLRNCIGQRFALMEEKVILASILRYFNIVACQKREELRPLGELVLRPERGIWITLERRKH</sequence>
<dbReference type="SMART" id="SM00082">
    <property type="entry name" value="LRRCT"/>
    <property type="match status" value="1"/>
</dbReference>
<dbReference type="GO" id="GO:0070330">
    <property type="term" value="F:aromatase activity"/>
    <property type="evidence" value="ECO:0007669"/>
    <property type="project" value="UniProtKB-EC"/>
</dbReference>
<dbReference type="PANTHER" id="PTHR24291:SF193">
    <property type="entry name" value="CYTOCHROME P450 4V2"/>
    <property type="match status" value="1"/>
</dbReference>
<comment type="catalytic activity">
    <reaction evidence="25">
        <text>dodecanoate + reduced [NADPH--hemoprotein reductase] + O2 = 12-hydroxydodecanoate + oxidized [NADPH--hemoprotein reductase] + H2O + H(+)</text>
        <dbReference type="Rhea" id="RHEA:38947"/>
        <dbReference type="Rhea" id="RHEA-COMP:11964"/>
        <dbReference type="Rhea" id="RHEA-COMP:11965"/>
        <dbReference type="ChEBI" id="CHEBI:15377"/>
        <dbReference type="ChEBI" id="CHEBI:15378"/>
        <dbReference type="ChEBI" id="CHEBI:15379"/>
        <dbReference type="ChEBI" id="CHEBI:18262"/>
        <dbReference type="ChEBI" id="CHEBI:36204"/>
        <dbReference type="ChEBI" id="CHEBI:57618"/>
        <dbReference type="ChEBI" id="CHEBI:58210"/>
    </reaction>
    <physiologicalReaction direction="left-to-right" evidence="25">
        <dbReference type="Rhea" id="RHEA:38948"/>
    </physiologicalReaction>
</comment>
<evidence type="ECO:0000313" key="35">
    <source>
        <dbReference type="Proteomes" id="UP000290572"/>
    </source>
</evidence>
<dbReference type="InterPro" id="IPR001128">
    <property type="entry name" value="Cyt_P450"/>
</dbReference>
<comment type="catalytic activity">
    <reaction evidence="20">
        <text>androst-4-ene-3,17-dione + 3 reduced [NADPH--hemoprotein reductase] + 3 O2 = estrone + formate + 3 oxidized [NADPH--hemoprotein reductase] + 4 H2O + 4 H(+)</text>
        <dbReference type="Rhea" id="RHEA:38195"/>
        <dbReference type="Rhea" id="RHEA-COMP:11964"/>
        <dbReference type="Rhea" id="RHEA-COMP:11965"/>
        <dbReference type="ChEBI" id="CHEBI:15377"/>
        <dbReference type="ChEBI" id="CHEBI:15378"/>
        <dbReference type="ChEBI" id="CHEBI:15379"/>
        <dbReference type="ChEBI" id="CHEBI:15740"/>
        <dbReference type="ChEBI" id="CHEBI:16422"/>
        <dbReference type="ChEBI" id="CHEBI:17263"/>
        <dbReference type="ChEBI" id="CHEBI:57618"/>
        <dbReference type="ChEBI" id="CHEBI:58210"/>
        <dbReference type="EC" id="1.14.14.14"/>
    </reaction>
</comment>
<evidence type="ECO:0000259" key="33">
    <source>
        <dbReference type="SMART" id="SM00082"/>
    </source>
</evidence>
<dbReference type="EC" id="1.14.14.14" evidence="16"/>
<dbReference type="InterPro" id="IPR003591">
    <property type="entry name" value="Leu-rich_rpt_typical-subtyp"/>
</dbReference>
<evidence type="ECO:0000256" key="8">
    <source>
        <dbReference type="ARBA" id="ARBA00022729"/>
    </source>
</evidence>
<comment type="subcellular location">
    <subcellularLocation>
        <location evidence="2">Endoplasmic reticulum membrane</location>
    </subcellularLocation>
</comment>
<keyword evidence="12 32" id="KW-0408">Iron</keyword>
<keyword evidence="5" id="KW-0433">Leucine-rich repeat</keyword>
<evidence type="ECO:0000256" key="12">
    <source>
        <dbReference type="ARBA" id="ARBA00023004"/>
    </source>
</evidence>
<accession>A0A498L999</accession>
<dbReference type="EC" id="1.14.14.79" evidence="27"/>
<evidence type="ECO:0000256" key="17">
    <source>
        <dbReference type="ARBA" id="ARBA00042499"/>
    </source>
</evidence>
<evidence type="ECO:0000256" key="7">
    <source>
        <dbReference type="ARBA" id="ARBA00022723"/>
    </source>
</evidence>
<evidence type="ECO:0000256" key="5">
    <source>
        <dbReference type="ARBA" id="ARBA00022614"/>
    </source>
</evidence>
<dbReference type="Gene3D" id="1.10.630.10">
    <property type="entry name" value="Cytochrome P450"/>
    <property type="match status" value="1"/>
</dbReference>
<dbReference type="FunFam" id="3.80.10.10:FF:000137">
    <property type="entry name" value="Toll-like receptor 3"/>
    <property type="match status" value="1"/>
</dbReference>
<keyword evidence="6 32" id="KW-0349">Heme</keyword>
<keyword evidence="10" id="KW-0256">Endoplasmic reticulum</keyword>
<comment type="catalytic activity">
    <reaction evidence="19">
        <text>testosterone + 3 reduced [NADPH--hemoprotein reductase] + 3 O2 = 17beta-estradiol + formate + 3 oxidized [NADPH--hemoprotein reductase] + 4 H2O + 4 H(+)</text>
        <dbReference type="Rhea" id="RHEA:38191"/>
        <dbReference type="Rhea" id="RHEA-COMP:11964"/>
        <dbReference type="Rhea" id="RHEA-COMP:11965"/>
        <dbReference type="ChEBI" id="CHEBI:15377"/>
        <dbReference type="ChEBI" id="CHEBI:15378"/>
        <dbReference type="ChEBI" id="CHEBI:15379"/>
        <dbReference type="ChEBI" id="CHEBI:15740"/>
        <dbReference type="ChEBI" id="CHEBI:16469"/>
        <dbReference type="ChEBI" id="CHEBI:17347"/>
        <dbReference type="ChEBI" id="CHEBI:57618"/>
        <dbReference type="ChEBI" id="CHEBI:58210"/>
        <dbReference type="EC" id="1.14.14.14"/>
    </reaction>
</comment>
<evidence type="ECO:0000256" key="18">
    <source>
        <dbReference type="ARBA" id="ARBA00043174"/>
    </source>
</evidence>
<evidence type="ECO:0000313" key="34">
    <source>
        <dbReference type="EMBL" id="RXN04708.1"/>
    </source>
</evidence>
<comment type="caution">
    <text evidence="34">The sequence shown here is derived from an EMBL/GenBank/DDBJ whole genome shotgun (WGS) entry which is preliminary data.</text>
</comment>
<dbReference type="FunFam" id="1.10.630.10:FF:000035">
    <property type="entry name" value="CYtochrome P450 family"/>
    <property type="match status" value="1"/>
</dbReference>
<dbReference type="GO" id="GO:0005506">
    <property type="term" value="F:iron ion binding"/>
    <property type="evidence" value="ECO:0007669"/>
    <property type="project" value="InterPro"/>
</dbReference>
<dbReference type="InterPro" id="IPR002401">
    <property type="entry name" value="Cyt_P450_E_grp-I"/>
</dbReference>
<evidence type="ECO:0000256" key="32">
    <source>
        <dbReference type="PIRSR" id="PIRSR602401-1"/>
    </source>
</evidence>
<dbReference type="SMART" id="SM00364">
    <property type="entry name" value="LRR_BAC"/>
    <property type="match status" value="4"/>
</dbReference>
<evidence type="ECO:0000256" key="31">
    <source>
        <dbReference type="ARBA" id="ARBA00079181"/>
    </source>
</evidence>
<evidence type="ECO:0000256" key="14">
    <source>
        <dbReference type="ARBA" id="ARBA00023136"/>
    </source>
</evidence>
<dbReference type="EC" id="1.14.14.80" evidence="28"/>
<evidence type="ECO:0000256" key="26">
    <source>
        <dbReference type="ARBA" id="ARBA00057964"/>
    </source>
</evidence>
<evidence type="ECO:0000256" key="6">
    <source>
        <dbReference type="ARBA" id="ARBA00022617"/>
    </source>
</evidence>
<dbReference type="STRING" id="84645.A0A498L999"/>
<evidence type="ECO:0000256" key="28">
    <source>
        <dbReference type="ARBA" id="ARBA00066560"/>
    </source>
</evidence>
<name>A0A498L999_LABRO</name>
<evidence type="ECO:0000256" key="13">
    <source>
        <dbReference type="ARBA" id="ARBA00023033"/>
    </source>
</evidence>
<evidence type="ECO:0000256" key="21">
    <source>
        <dbReference type="ARBA" id="ARBA00050386"/>
    </source>
</evidence>
<comment type="catalytic activity">
    <reaction evidence="23">
        <text>(5Z,8Z,11Z,14Z,17Z)-eicosapentaenoate + reduced [NADPH--hemoprotein reductase] + O2 = 20-hydroxy-(5Z,8Z,11Z,14Z,17Z)-eicosapentaenoate + oxidized [NADPH--hemoprotein reductase] + H2O + H(+)</text>
        <dbReference type="Rhea" id="RHEA:39791"/>
        <dbReference type="Rhea" id="RHEA-COMP:11964"/>
        <dbReference type="Rhea" id="RHEA-COMP:11965"/>
        <dbReference type="ChEBI" id="CHEBI:15377"/>
        <dbReference type="ChEBI" id="CHEBI:15378"/>
        <dbReference type="ChEBI" id="CHEBI:15379"/>
        <dbReference type="ChEBI" id="CHEBI:57618"/>
        <dbReference type="ChEBI" id="CHEBI:58210"/>
        <dbReference type="ChEBI" id="CHEBI:58562"/>
        <dbReference type="ChEBI" id="CHEBI:76639"/>
    </reaction>
    <physiologicalReaction direction="left-to-right" evidence="23">
        <dbReference type="Rhea" id="RHEA:39792"/>
    </physiologicalReaction>
</comment>
<evidence type="ECO:0000256" key="22">
    <source>
        <dbReference type="ARBA" id="ARBA00051511"/>
    </source>
</evidence>
<dbReference type="Pfam" id="PF13855">
    <property type="entry name" value="LRR_8"/>
    <property type="match status" value="5"/>
</dbReference>
<comment type="catalytic activity">
    <reaction evidence="21">
        <text>(4Z,7Z,10Z,13Z,16Z,19Z)-docosahexaenoate + reduced [NADPH--hemoprotein reductase] + O2 = 22-hydroxy-(4Z,7Z,10Z,13Z,16Z,19Z)-docosahexaenoate + oxidized [NADPH--hemoprotein reductase] + H2O + H(+)</text>
        <dbReference type="Rhea" id="RHEA:40155"/>
        <dbReference type="Rhea" id="RHEA-COMP:11964"/>
        <dbReference type="Rhea" id="RHEA-COMP:11965"/>
        <dbReference type="ChEBI" id="CHEBI:15377"/>
        <dbReference type="ChEBI" id="CHEBI:15378"/>
        <dbReference type="ChEBI" id="CHEBI:15379"/>
        <dbReference type="ChEBI" id="CHEBI:57618"/>
        <dbReference type="ChEBI" id="CHEBI:58210"/>
        <dbReference type="ChEBI" id="CHEBI:77015"/>
        <dbReference type="ChEBI" id="CHEBI:77016"/>
        <dbReference type="EC" id="1.14.14.79"/>
    </reaction>
    <physiologicalReaction direction="left-to-right" evidence="21">
        <dbReference type="Rhea" id="RHEA:40156"/>
    </physiologicalReaction>
</comment>
<evidence type="ECO:0000256" key="3">
    <source>
        <dbReference type="ARBA" id="ARBA00004872"/>
    </source>
</evidence>
<dbReference type="GO" id="GO:0005789">
    <property type="term" value="C:endoplasmic reticulum membrane"/>
    <property type="evidence" value="ECO:0007669"/>
    <property type="project" value="UniProtKB-SubCell"/>
</dbReference>
<evidence type="ECO:0000256" key="9">
    <source>
        <dbReference type="ARBA" id="ARBA00022737"/>
    </source>
</evidence>
<dbReference type="EMBL" id="QBIY01013430">
    <property type="protein sequence ID" value="RXN04708.1"/>
    <property type="molecule type" value="Genomic_DNA"/>
</dbReference>
<keyword evidence="34" id="KW-0675">Receptor</keyword>
<evidence type="ECO:0000256" key="19">
    <source>
        <dbReference type="ARBA" id="ARBA00047938"/>
    </source>
</evidence>
<protein>
    <recommendedName>
        <fullName evidence="29">Cytochrome P450 4V2</fullName>
        <ecNumber evidence="16">1.14.14.14</ecNumber>
        <ecNumber evidence="27">1.14.14.79</ecNumber>
        <ecNumber evidence="28">1.14.14.80</ecNumber>
    </recommendedName>
    <alternativeName>
        <fullName evidence="18">Cytochrome P-450AROM</fullName>
    </alternativeName>
    <alternativeName>
        <fullName evidence="30">Docosahexaenoic acid omega-hydroxylase CYP4V2</fullName>
    </alternativeName>
    <alternativeName>
        <fullName evidence="17">Estrogen synthase</fullName>
    </alternativeName>
    <alternativeName>
        <fullName evidence="31">Long-chain fatty acid omega-monooxygenase</fullName>
    </alternativeName>
</protein>
<reference evidence="34 35" key="1">
    <citation type="submission" date="2018-03" db="EMBL/GenBank/DDBJ databases">
        <title>Draft genome sequence of Rohu Carp (Labeo rohita).</title>
        <authorList>
            <person name="Das P."/>
            <person name="Kushwaha B."/>
            <person name="Joshi C.G."/>
            <person name="Kumar D."/>
            <person name="Nagpure N.S."/>
            <person name="Sahoo L."/>
            <person name="Das S.P."/>
            <person name="Bit A."/>
            <person name="Patnaik S."/>
            <person name="Meher P.K."/>
            <person name="Jayasankar P."/>
            <person name="Koringa P.G."/>
            <person name="Patel N.V."/>
            <person name="Hinsu A.T."/>
            <person name="Kumar R."/>
            <person name="Pandey M."/>
            <person name="Agarwal S."/>
            <person name="Srivastava S."/>
            <person name="Singh M."/>
            <person name="Iquebal M.A."/>
            <person name="Jaiswal S."/>
            <person name="Angadi U.B."/>
            <person name="Kumar N."/>
            <person name="Raza M."/>
            <person name="Shah T.M."/>
            <person name="Rai A."/>
            <person name="Jena J.K."/>
        </authorList>
    </citation>
    <scope>NUCLEOTIDE SEQUENCE [LARGE SCALE GENOMIC DNA]</scope>
    <source>
        <strain evidence="34">DASCIFA01</strain>
        <tissue evidence="34">Testis</tissue>
    </source>
</reference>
<dbReference type="GO" id="GO:0020037">
    <property type="term" value="F:heme binding"/>
    <property type="evidence" value="ECO:0007669"/>
    <property type="project" value="InterPro"/>
</dbReference>
<dbReference type="Proteomes" id="UP000290572">
    <property type="component" value="Unassembled WGS sequence"/>
</dbReference>
<dbReference type="PRINTS" id="PR00385">
    <property type="entry name" value="P450"/>
</dbReference>
<dbReference type="InterPro" id="IPR041015">
    <property type="entry name" value="TLR3_TMD"/>
</dbReference>
<dbReference type="GO" id="GO:0102033">
    <property type="term" value="F:long-chain fatty acid omega-hydroxylase activity"/>
    <property type="evidence" value="ECO:0007669"/>
    <property type="project" value="UniProtKB-EC"/>
</dbReference>
<keyword evidence="14" id="KW-0472">Membrane</keyword>
<evidence type="ECO:0000256" key="16">
    <source>
        <dbReference type="ARBA" id="ARBA00038885"/>
    </source>
</evidence>
<dbReference type="InterPro" id="IPR000483">
    <property type="entry name" value="Cys-rich_flank_reg_C"/>
</dbReference>
<evidence type="ECO:0000256" key="29">
    <source>
        <dbReference type="ARBA" id="ARBA00070763"/>
    </source>
</evidence>
<dbReference type="SUPFAM" id="SSF52058">
    <property type="entry name" value="L domain-like"/>
    <property type="match status" value="2"/>
</dbReference>
<evidence type="ECO:0000256" key="27">
    <source>
        <dbReference type="ARBA" id="ARBA00066547"/>
    </source>
</evidence>
<keyword evidence="8" id="KW-0732">Signal</keyword>
<evidence type="ECO:0000256" key="1">
    <source>
        <dbReference type="ARBA" id="ARBA00001971"/>
    </source>
</evidence>
<comment type="catalytic activity">
    <reaction evidence="24">
        <text>tetradecanoate + reduced [NADPH--hemoprotein reductase] + O2 = 14-hydroxytetradecanoate + oxidized [NADPH--hemoprotein reductase] + H2O + H(+)</text>
        <dbReference type="Rhea" id="RHEA:40203"/>
        <dbReference type="Rhea" id="RHEA-COMP:11964"/>
        <dbReference type="Rhea" id="RHEA-COMP:11965"/>
        <dbReference type="ChEBI" id="CHEBI:15377"/>
        <dbReference type="ChEBI" id="CHEBI:15378"/>
        <dbReference type="ChEBI" id="CHEBI:15379"/>
        <dbReference type="ChEBI" id="CHEBI:30807"/>
        <dbReference type="ChEBI" id="CHEBI:57618"/>
        <dbReference type="ChEBI" id="CHEBI:58210"/>
        <dbReference type="ChEBI" id="CHEBI:77033"/>
    </reaction>
    <physiologicalReaction direction="left-to-right" evidence="24">
        <dbReference type="Rhea" id="RHEA:40204"/>
    </physiologicalReaction>
</comment>
<evidence type="ECO:0000256" key="30">
    <source>
        <dbReference type="ARBA" id="ARBA00076651"/>
    </source>
</evidence>